<feature type="domain" description="Transposase for insertion sequence element IS21-like C-terminal" evidence="1">
    <location>
        <begin position="304"/>
        <end position="378"/>
    </location>
</feature>
<dbReference type="NCBIfam" id="NF033546">
    <property type="entry name" value="transpos_IS21"/>
    <property type="match status" value="1"/>
</dbReference>
<dbReference type="Pfam" id="PF22483">
    <property type="entry name" value="Mu-transpos_C_2"/>
    <property type="match status" value="1"/>
</dbReference>
<comment type="caution">
    <text evidence="2">The sequence shown here is derived from an EMBL/GenBank/DDBJ whole genome shotgun (WGS) entry which is preliminary data.</text>
</comment>
<dbReference type="Proteomes" id="UP001500839">
    <property type="component" value="Unassembled WGS sequence"/>
</dbReference>
<evidence type="ECO:0000313" key="3">
    <source>
        <dbReference type="Proteomes" id="UP001500839"/>
    </source>
</evidence>
<dbReference type="EMBL" id="BAABKQ010000001">
    <property type="protein sequence ID" value="GAA4816466.1"/>
    <property type="molecule type" value="Genomic_DNA"/>
</dbReference>
<sequence>MEQYERIRRDRRDKGMSIRRLAETHKVHRRVVRQALADAVPPPRKSPDRVSPALGPYEDTIRRWLTEDLQAPKKQRHTARRIWQRLLDEEGAAVAESSVRNLVARLRSEIAGEQVQVMIAQTHGPAEEAEVDFGEFTAVIAGTAMRLHMFCMRLSHSGKAVHVAYANQAQESFLDGHVRAFEAFGGVPTGQLRYDNLTAAVIRVALGRERFEHPRFIALRSHYGYDSFYCIPGIDGAHEKGGVEGEIGRFRRRHLTPVPRAASLAELNVMLAAADTADDDRRIAARAETVGAAAARELPMLAALPAEPFDVAAALSCRVDTKARICVRQSYYSVPARYAGRRMSVRLGAAMIEVLDPDAGVTAGRVIARHTRSLHKGSEDLLLDHYLEVLQRKPGALGGSTALAAARARGVFTSSHQRFWDAARKALGDGAGTRALIEVLLLHRTMAAEVIEAGMTAARKAGLFTAEVVAVEARHAADAARPAAPVVTVAAAAAEAGERPVPSLTGYDRLLDAEQVSA</sequence>
<gene>
    <name evidence="2" type="primary">istA</name>
    <name evidence="2" type="ORF">GCM10023353_23330</name>
</gene>
<evidence type="ECO:0000313" key="2">
    <source>
        <dbReference type="EMBL" id="GAA4816466.1"/>
    </source>
</evidence>
<proteinExistence type="predicted"/>
<dbReference type="PANTHER" id="PTHR35004:SF7">
    <property type="entry name" value="INTEGRASE PROTEIN"/>
    <property type="match status" value="1"/>
</dbReference>
<keyword evidence="3" id="KW-1185">Reference proteome</keyword>
<protein>
    <submittedName>
        <fullName evidence="2">IS21 family transposase</fullName>
    </submittedName>
</protein>
<dbReference type="InterPro" id="IPR054353">
    <property type="entry name" value="IstA-like_C"/>
</dbReference>
<accession>A0ABP9CUB0</accession>
<dbReference type="PANTHER" id="PTHR35004">
    <property type="entry name" value="TRANSPOSASE RV3428C-RELATED"/>
    <property type="match status" value="1"/>
</dbReference>
<name>A0ABP9CUB0_9ACTN</name>
<organism evidence="2 3">
    <name type="scientific">Tomitella cavernea</name>
    <dbReference type="NCBI Taxonomy" id="1387982"/>
    <lineage>
        <taxon>Bacteria</taxon>
        <taxon>Bacillati</taxon>
        <taxon>Actinomycetota</taxon>
        <taxon>Actinomycetes</taxon>
        <taxon>Mycobacteriales</taxon>
        <taxon>Tomitella</taxon>
    </lineage>
</organism>
<reference evidence="3" key="1">
    <citation type="journal article" date="2019" name="Int. J. Syst. Evol. Microbiol.">
        <title>The Global Catalogue of Microorganisms (GCM) 10K type strain sequencing project: providing services to taxonomists for standard genome sequencing and annotation.</title>
        <authorList>
            <consortium name="The Broad Institute Genomics Platform"/>
            <consortium name="The Broad Institute Genome Sequencing Center for Infectious Disease"/>
            <person name="Wu L."/>
            <person name="Ma J."/>
        </authorList>
    </citation>
    <scope>NUCLEOTIDE SEQUENCE [LARGE SCALE GENOMIC DNA]</scope>
    <source>
        <strain evidence="3">JCM 18542</strain>
    </source>
</reference>
<evidence type="ECO:0000259" key="1">
    <source>
        <dbReference type="Pfam" id="PF22483"/>
    </source>
</evidence>